<dbReference type="GO" id="GO:0043213">
    <property type="term" value="P:bacteriocin transport"/>
    <property type="evidence" value="ECO:0007669"/>
    <property type="project" value="InterPro"/>
</dbReference>
<dbReference type="InterPro" id="IPR014161">
    <property type="entry name" value="Tol-Pal_TolA"/>
</dbReference>
<name>A0A934JTT8_9GAMM</name>
<dbReference type="AlphaFoldDB" id="A0A934JTT8"/>
<gene>
    <name evidence="7" type="primary">tolA</name>
    <name evidence="7" type="ORF">I8J31_10935</name>
</gene>
<comment type="caution">
    <text evidence="7">The sequence shown here is derived from an EMBL/GenBank/DDBJ whole genome shotgun (WGS) entry which is preliminary data.</text>
</comment>
<accession>A0A934JTT8</accession>
<dbReference type="InterPro" id="IPR006260">
    <property type="entry name" value="TonB/TolA_C"/>
</dbReference>
<proteinExistence type="predicted"/>
<evidence type="ECO:0000256" key="6">
    <source>
        <dbReference type="SAM" id="Phobius"/>
    </source>
</evidence>
<keyword evidence="2 6" id="KW-0812">Transmembrane</keyword>
<sequence length="320" mass="36320">MKGFRKDGYGLPVLLAIGLHAAIIVAGLISVDFSSKDAPIPKRPPIVNASIVDVSQTIIGKREAEKKAAQKRKAALTEKKKKAEEQKRKKNAQRKALEEKKKKLAQAKAKEKAEKEKKLKQQAREKKQREEKAKALKLKEEKEKKRLAEIKSKELAKKKAQELEEQRKKEAAKVEAARIAEEERKRQEETAREAEKQRLAEEAASKAAAEELAKQQAFEEAQMVQSISGLINNRVTAAWIRPPNARNGMITHLRIYFLPNGEVRDVEVTKSSGDGLFDQRAADAVKKVRQIEELADVDSYIFERNFRQVDLIFNPQDLRN</sequence>
<dbReference type="Pfam" id="PF13103">
    <property type="entry name" value="TonB_2"/>
    <property type="match status" value="1"/>
</dbReference>
<dbReference type="Gene3D" id="3.30.1150.10">
    <property type="match status" value="1"/>
</dbReference>
<evidence type="ECO:0000256" key="5">
    <source>
        <dbReference type="SAM" id="MobiDB-lite"/>
    </source>
</evidence>
<dbReference type="SUPFAM" id="SSF74653">
    <property type="entry name" value="TolA/TonB C-terminal domain"/>
    <property type="match status" value="1"/>
</dbReference>
<feature type="compositionally biased region" description="Basic and acidic residues" evidence="5">
    <location>
        <begin position="75"/>
        <end position="87"/>
    </location>
</feature>
<evidence type="ECO:0000256" key="2">
    <source>
        <dbReference type="ARBA" id="ARBA00022692"/>
    </source>
</evidence>
<dbReference type="Proteomes" id="UP000628710">
    <property type="component" value="Unassembled WGS sequence"/>
</dbReference>
<evidence type="ECO:0000256" key="3">
    <source>
        <dbReference type="ARBA" id="ARBA00022989"/>
    </source>
</evidence>
<protein>
    <submittedName>
        <fullName evidence="7">Cell envelope integrity protein TolA</fullName>
    </submittedName>
</protein>
<feature type="region of interest" description="Disordered" evidence="5">
    <location>
        <begin position="181"/>
        <end position="202"/>
    </location>
</feature>
<evidence type="ECO:0000313" key="7">
    <source>
        <dbReference type="EMBL" id="MBJ7538191.1"/>
    </source>
</evidence>
<evidence type="ECO:0000256" key="1">
    <source>
        <dbReference type="ARBA" id="ARBA00004167"/>
    </source>
</evidence>
<dbReference type="RefSeq" id="WP_199468598.1">
    <property type="nucleotide sequence ID" value="NZ_JAEMNX010000011.1"/>
</dbReference>
<evidence type="ECO:0000256" key="4">
    <source>
        <dbReference type="ARBA" id="ARBA00023136"/>
    </source>
</evidence>
<organism evidence="7 8">
    <name type="scientific">Marinomonas transparens</name>
    <dbReference type="NCBI Taxonomy" id="2795388"/>
    <lineage>
        <taxon>Bacteria</taxon>
        <taxon>Pseudomonadati</taxon>
        <taxon>Pseudomonadota</taxon>
        <taxon>Gammaproteobacteria</taxon>
        <taxon>Oceanospirillales</taxon>
        <taxon>Oceanospirillaceae</taxon>
        <taxon>Marinomonas</taxon>
    </lineage>
</organism>
<dbReference type="GO" id="GO:0016020">
    <property type="term" value="C:membrane"/>
    <property type="evidence" value="ECO:0007669"/>
    <property type="project" value="UniProtKB-SubCell"/>
</dbReference>
<keyword evidence="3 6" id="KW-1133">Transmembrane helix</keyword>
<feature type="region of interest" description="Disordered" evidence="5">
    <location>
        <begin position="63"/>
        <end position="138"/>
    </location>
</feature>
<dbReference type="EMBL" id="JAEMNX010000011">
    <property type="protein sequence ID" value="MBJ7538191.1"/>
    <property type="molecule type" value="Genomic_DNA"/>
</dbReference>
<keyword evidence="8" id="KW-1185">Reference proteome</keyword>
<feature type="transmembrane region" description="Helical" evidence="6">
    <location>
        <begin position="12"/>
        <end position="31"/>
    </location>
</feature>
<dbReference type="NCBIfam" id="TIGR01352">
    <property type="entry name" value="tonB_Cterm"/>
    <property type="match status" value="1"/>
</dbReference>
<comment type="subcellular location">
    <subcellularLocation>
        <location evidence="1">Membrane</location>
        <topology evidence="1">Single-pass membrane protein</topology>
    </subcellularLocation>
</comment>
<dbReference type="NCBIfam" id="TIGR02794">
    <property type="entry name" value="tolA_full"/>
    <property type="match status" value="1"/>
</dbReference>
<reference evidence="7" key="1">
    <citation type="submission" date="2020-12" db="EMBL/GenBank/DDBJ databases">
        <title>Marinomonas arctica sp. nov., a psychrotolerant bacterium isolated from the Arctic.</title>
        <authorList>
            <person name="Zhang Y."/>
        </authorList>
    </citation>
    <scope>NUCLEOTIDE SEQUENCE</scope>
    <source>
        <strain evidence="7">C1424</strain>
    </source>
</reference>
<keyword evidence="4 6" id="KW-0472">Membrane</keyword>
<dbReference type="GO" id="GO:0019534">
    <property type="term" value="F:toxin transmembrane transporter activity"/>
    <property type="evidence" value="ECO:0007669"/>
    <property type="project" value="InterPro"/>
</dbReference>
<feature type="compositionally biased region" description="Basic and acidic residues" evidence="5">
    <location>
        <begin position="108"/>
        <end position="138"/>
    </location>
</feature>
<evidence type="ECO:0000313" key="8">
    <source>
        <dbReference type="Proteomes" id="UP000628710"/>
    </source>
</evidence>